<dbReference type="PANTHER" id="PTHR44329">
    <property type="entry name" value="SERINE/THREONINE-PROTEIN KINASE TNNI3K-RELATED"/>
    <property type="match status" value="1"/>
</dbReference>
<feature type="compositionally biased region" description="Low complexity" evidence="3">
    <location>
        <begin position="881"/>
        <end position="918"/>
    </location>
</feature>
<evidence type="ECO:0000313" key="5">
    <source>
        <dbReference type="EMBL" id="GLC49220.1"/>
    </source>
</evidence>
<feature type="compositionally biased region" description="Gly residues" evidence="3">
    <location>
        <begin position="185"/>
        <end position="195"/>
    </location>
</feature>
<feature type="region of interest" description="Disordered" evidence="3">
    <location>
        <begin position="1726"/>
        <end position="1856"/>
    </location>
</feature>
<feature type="compositionally biased region" description="Low complexity" evidence="3">
    <location>
        <begin position="1804"/>
        <end position="1848"/>
    </location>
</feature>
<feature type="region of interest" description="Disordered" evidence="3">
    <location>
        <begin position="844"/>
        <end position="918"/>
    </location>
</feature>
<dbReference type="SUPFAM" id="SSF63829">
    <property type="entry name" value="Calcium-dependent phosphotriesterase"/>
    <property type="match status" value="1"/>
</dbReference>
<feature type="region of interest" description="Disordered" evidence="3">
    <location>
        <begin position="1214"/>
        <end position="1274"/>
    </location>
</feature>
<feature type="compositionally biased region" description="Gly residues" evidence="3">
    <location>
        <begin position="1753"/>
        <end position="1765"/>
    </location>
</feature>
<feature type="region of interest" description="Disordered" evidence="3">
    <location>
        <begin position="2021"/>
        <end position="2099"/>
    </location>
</feature>
<dbReference type="GO" id="GO:0005524">
    <property type="term" value="F:ATP binding"/>
    <property type="evidence" value="ECO:0007669"/>
    <property type="project" value="UniProtKB-UniRule"/>
</dbReference>
<keyword evidence="2" id="KW-0175">Coiled coil</keyword>
<name>A0A9W6BCH5_9CHLO</name>
<feature type="compositionally biased region" description="Acidic residues" evidence="3">
    <location>
        <begin position="2234"/>
        <end position="2244"/>
    </location>
</feature>
<evidence type="ECO:0000259" key="4">
    <source>
        <dbReference type="PROSITE" id="PS50011"/>
    </source>
</evidence>
<feature type="compositionally biased region" description="Low complexity" evidence="3">
    <location>
        <begin position="1963"/>
        <end position="1984"/>
    </location>
</feature>
<feature type="compositionally biased region" description="Low complexity" evidence="3">
    <location>
        <begin position="1458"/>
        <end position="1499"/>
    </location>
</feature>
<dbReference type="Proteomes" id="UP001165080">
    <property type="component" value="Unassembled WGS sequence"/>
</dbReference>
<evidence type="ECO:0000313" key="6">
    <source>
        <dbReference type="EMBL" id="GLC49224.1"/>
    </source>
</evidence>
<dbReference type="PANTHER" id="PTHR44329:SF289">
    <property type="entry name" value="SERINE_THREONINE-PROTEIN KINASE VIK"/>
    <property type="match status" value="1"/>
</dbReference>
<dbReference type="InterPro" id="IPR011009">
    <property type="entry name" value="Kinase-like_dom_sf"/>
</dbReference>
<evidence type="ECO:0000313" key="7">
    <source>
        <dbReference type="EMBL" id="GLC49225.1"/>
    </source>
</evidence>
<proteinExistence type="predicted"/>
<dbReference type="GO" id="GO:0004674">
    <property type="term" value="F:protein serine/threonine kinase activity"/>
    <property type="evidence" value="ECO:0007669"/>
    <property type="project" value="TreeGrafter"/>
</dbReference>
<feature type="coiled-coil region" evidence="2">
    <location>
        <begin position="86"/>
        <end position="113"/>
    </location>
</feature>
<feature type="binding site" evidence="1">
    <location>
        <position position="959"/>
    </location>
    <ligand>
        <name>ATP</name>
        <dbReference type="ChEBI" id="CHEBI:30616"/>
    </ligand>
</feature>
<keyword evidence="8" id="KW-1185">Reference proteome</keyword>
<evidence type="ECO:0000256" key="2">
    <source>
        <dbReference type="SAM" id="Coils"/>
    </source>
</evidence>
<feature type="region of interest" description="Disordered" evidence="3">
    <location>
        <begin position="2178"/>
        <end position="2330"/>
    </location>
</feature>
<dbReference type="Gene3D" id="1.10.510.10">
    <property type="entry name" value="Transferase(Phosphotransferase) domain 1"/>
    <property type="match status" value="1"/>
</dbReference>
<dbReference type="SUPFAM" id="SSF56112">
    <property type="entry name" value="Protein kinase-like (PK-like)"/>
    <property type="match status" value="1"/>
</dbReference>
<evidence type="ECO:0000256" key="1">
    <source>
        <dbReference type="PROSITE-ProRule" id="PRU10141"/>
    </source>
</evidence>
<dbReference type="CDD" id="cd13999">
    <property type="entry name" value="STKc_MAP3K-like"/>
    <property type="match status" value="1"/>
</dbReference>
<feature type="region of interest" description="Disordered" evidence="3">
    <location>
        <begin position="814"/>
        <end position="833"/>
    </location>
</feature>
<feature type="region of interest" description="Disordered" evidence="3">
    <location>
        <begin position="175"/>
        <end position="225"/>
    </location>
</feature>
<gene>
    <name evidence="5" type="primary">PLESTB000238</name>
    <name evidence="6" type="synonym">PLESTB000241</name>
    <name evidence="7" type="synonym">PLESTB000242</name>
    <name evidence="5" type="ORF">PLESTB_000195800</name>
    <name evidence="6" type="ORF">PLESTB_000196200</name>
    <name evidence="7" type="ORF">PLESTB_000196300</name>
</gene>
<evidence type="ECO:0000313" key="8">
    <source>
        <dbReference type="Proteomes" id="UP001165080"/>
    </source>
</evidence>
<feature type="compositionally biased region" description="Low complexity" evidence="3">
    <location>
        <begin position="1227"/>
        <end position="1261"/>
    </location>
</feature>
<feature type="compositionally biased region" description="Low complexity" evidence="3">
    <location>
        <begin position="1428"/>
        <end position="1441"/>
    </location>
</feature>
<feature type="compositionally biased region" description="Low complexity" evidence="3">
    <location>
        <begin position="2276"/>
        <end position="2311"/>
    </location>
</feature>
<feature type="region of interest" description="Disordered" evidence="3">
    <location>
        <begin position="1428"/>
        <end position="1583"/>
    </location>
</feature>
<feature type="region of interest" description="Disordered" evidence="3">
    <location>
        <begin position="621"/>
        <end position="669"/>
    </location>
</feature>
<keyword evidence="1" id="KW-0547">Nucleotide-binding</keyword>
<feature type="domain" description="Protein kinase" evidence="4">
    <location>
        <begin position="932"/>
        <end position="1209"/>
    </location>
</feature>
<dbReference type="EMBL" id="BRXU01000002">
    <property type="protein sequence ID" value="GLC49220.1"/>
    <property type="molecule type" value="Genomic_DNA"/>
</dbReference>
<comment type="caution">
    <text evidence="5">The sequence shown here is derived from an EMBL/GenBank/DDBJ whole genome shotgun (WGS) entry which is preliminary data.</text>
</comment>
<feature type="compositionally biased region" description="Low complexity" evidence="3">
    <location>
        <begin position="211"/>
        <end position="225"/>
    </location>
</feature>
<feature type="region of interest" description="Disordered" evidence="3">
    <location>
        <begin position="1918"/>
        <end position="2002"/>
    </location>
</feature>
<feature type="region of interest" description="Disordered" evidence="3">
    <location>
        <begin position="33"/>
        <end position="53"/>
    </location>
</feature>
<feature type="compositionally biased region" description="Low complexity" evidence="3">
    <location>
        <begin position="175"/>
        <end position="184"/>
    </location>
</feature>
<dbReference type="InterPro" id="IPR000719">
    <property type="entry name" value="Prot_kinase_dom"/>
</dbReference>
<dbReference type="OrthoDB" id="4062651at2759"/>
<feature type="compositionally biased region" description="Low complexity" evidence="3">
    <location>
        <begin position="1529"/>
        <end position="1560"/>
    </location>
</feature>
<dbReference type="EMBL" id="BRXU01000002">
    <property type="protein sequence ID" value="GLC49225.1"/>
    <property type="molecule type" value="Genomic_DNA"/>
</dbReference>
<feature type="compositionally biased region" description="Polar residues" evidence="3">
    <location>
        <begin position="1503"/>
        <end position="1512"/>
    </location>
</feature>
<feature type="compositionally biased region" description="Low complexity" evidence="3">
    <location>
        <begin position="1726"/>
        <end position="1737"/>
    </location>
</feature>
<protein>
    <recommendedName>
        <fullName evidence="4">Protein kinase domain-containing protein</fullName>
    </recommendedName>
</protein>
<reference evidence="5 8" key="2">
    <citation type="journal article" date="2023" name="Commun. Biol.">
        <title>Reorganization of the ancestral sex-determining regions during the evolution of trioecy in Pleodorina starrii.</title>
        <authorList>
            <person name="Takahashi K."/>
            <person name="Suzuki S."/>
            <person name="Kawai-Toyooka H."/>
            <person name="Yamamoto K."/>
            <person name="Hamaji T."/>
            <person name="Ootsuki R."/>
            <person name="Yamaguchi H."/>
            <person name="Kawachi M."/>
            <person name="Higashiyama T."/>
            <person name="Nozaki H."/>
        </authorList>
    </citation>
    <scope>NUCLEOTIDE SEQUENCE [LARGE SCALE GENOMIC DNA]</scope>
    <source>
        <strain evidence="5 8">NIES-4479</strain>
    </source>
</reference>
<keyword evidence="1" id="KW-0067">ATP-binding</keyword>
<reference evidence="5" key="1">
    <citation type="submission" date="2022-08" db="EMBL/GenBank/DDBJ databases">
        <authorList>
            <person name="Takahashi K."/>
            <person name="Suzuki S."/>
            <person name="Kawachi M."/>
            <person name="Higashiyama T."/>
            <person name="Nozaki H."/>
        </authorList>
    </citation>
    <scope>NUCLEOTIDE SEQUENCE</scope>
    <source>
        <strain evidence="5">NIES-4479</strain>
    </source>
</reference>
<feature type="compositionally biased region" description="Gly residues" evidence="3">
    <location>
        <begin position="1699"/>
        <end position="1708"/>
    </location>
</feature>
<dbReference type="PROSITE" id="PS00107">
    <property type="entry name" value="PROTEIN_KINASE_ATP"/>
    <property type="match status" value="1"/>
</dbReference>
<feature type="region of interest" description="Disordered" evidence="3">
    <location>
        <begin position="240"/>
        <end position="294"/>
    </location>
</feature>
<dbReference type="PROSITE" id="PS50011">
    <property type="entry name" value="PROTEIN_KINASE_DOM"/>
    <property type="match status" value="1"/>
</dbReference>
<feature type="region of interest" description="Disordered" evidence="3">
    <location>
        <begin position="536"/>
        <end position="563"/>
    </location>
</feature>
<accession>A0A9W6BCH5</accession>
<dbReference type="Pfam" id="PF07714">
    <property type="entry name" value="PK_Tyr_Ser-Thr"/>
    <property type="match status" value="1"/>
</dbReference>
<evidence type="ECO:0000256" key="3">
    <source>
        <dbReference type="SAM" id="MobiDB-lite"/>
    </source>
</evidence>
<sequence>MSEDHTHPPGPGRPRALTSRSALKHGEGSFRGLFGGLSRTGDRPAVPQPLHQEGPRTAFYLDEEMNAARQAVKQLDKAVSGAVSFREAATKLLTEALRALSRLEQAMDNKEAAAELIGIACDIKCAAKRGITLVDVYGKYSTAVKIMTLFLRSYIHAKFDKQAELLRKLNPPLPRGGAAAAAGGATAGGGGGGGGAPPPQGAPMLPVSPSQQQQQQQQQFQQQHQPLAITAMSNAQSMASTLSGGSLGTAPDAAAAPPPPPPPQAAAAAGPGGAKPLGRTSHGASLVPAPPPASGPLVGKALSTCRHDKVLALAYVPAASSDYVCIWWSAGQRLEHYADATQATTAFQQAFAVTAVAVDEEGSVWTGHIKGQVRLRRKQPSWEEAEVKEFSAPIRVITIDEAGRAWVGDEAGRIKVLTHVHVDGAGAGPRSGGTLEVRASLQRSPALLAKLKGGQSASLFGKRHIGNSGTSGQPSAAAVFAAATNTVAAAAAAATNTVAAAAAAVTQTAMAAGPVGSPGGAAAAAAAGAGTVAAASTSTADKGGSNHPQPQPPAHSHAGTGTGTMEGPVRCIFVRGGRVWAGGGRGSAWLQLWDAETFQDIDVFDCGAFGPCHAMAPLRWPSSSSSGPGPGYHHPALNNPPQHQQQHRHTQSDATRAPGPAPAPCGGSWRLLTGHENGQLLLWHPEHRVLAPLLRIGDPGSPCRGIAAFEAYNLVVTGHTAGYLHLFIQPGAETGLPPGSESACPQSLGTHRPKMATVQAHKSRLERMTCGATSCVTASFMNTIRLWHAADLAQEAHRLGLTLTHTPSYNSLLAVDPSQPGAPGSHYHSNASSHQYTRDSAKCLMSPEMGTGGGGGGSSAAGESSCHHGRQGSKDSMDVFASAQTQPSSGTTTATGPLTADTLPGGASASQAGPSASGASFPHFQTIDYSELKTTKVIGAGAYGEVLLADWMGSEVAVKRLFAVQRMDDKEYAALMNEVTLLGSLSHPNIVRFLAMCVEPPCIVMQYYSHGSLFNMLRNAAKGRAAKEMTWSKRLEMLRDVAAGMQYLHSRKPPVIHGDLRSPNLLLDLTIERERPRFHVKIADFGLARMATGATGSVMVSKMTNPRWLAPEVMKNSSVGKAADVYSFAIIMWEMLTWQQPYQDMMSVQVIYSMANGGARPELPPDSELPGSPGVSLPAYRQLMERCWQADAEARPSFREIVDVFQDMLRVEAENVRQRRPQPPQPQGQGLPRPSTALPQPQQQQQAAPGSGSPSDAGSHVPSPPPGSGGACGDVGAAAAEAAAGGTVSAPGSGDSGSGAAAPPATAAVAAVAAAARRAAAAGVSSPFMVAPSPASVEPQASQAAAVASDGGAHAPHGHQQYGSVLPLYGMSPILEETSSVSAARSSAGGAALGGAAATTTAAAAAAALGAGGAATAVAVVAAAPPLQQPHQQAAPQAQPHPHVHFAPKISSPFSQCAADGGATASAPTASSSSCPASPTVSTRARAGAASPALARGGAQPIAPSSASSTESGAVHAASGGSNTMGAPSTAASSRQSSTSTSGRTIGTAAAAGSKAMAAASPEPSAGSTTPRRDGGPAGVIGGAVPAAAGADGGGGDGATAAAAAPITTVQSAAAPLPESNSVPLVAVRSITSLSPFASMPAAQLGELDAAAPHLAALAGPGLLGGVGLAGAAATTGHARPAAAPPSPRQSGTPRGVAAGAGGRGAGAGASAAALSGHAGSTQVAAAAAPVPGARGRIPGPSVGPGPTAKDGGSSGGGGGGGGTPLGTPRSGGAVSHLQPETPPYRGPPATASPGSRGAATGCGSRAGSIAGVAAAAGGTPGRSTSGEEPPSGGASRGPGSASSTPRGDSTARPVSVCSHLSEAAVRLSRSAAHAHVDGHDDAVAGGGRSGHRRTPSGGNVVPGHHAQLGLGRAREQLASATAAAQNGQKTAAASTAGESQPHSRPPFHAVRSGGEAASPRMSAPNAASTAAAEPRAGAAASRRNFAGPPSVDLAASPSAPASGHLSRLAAAACATAAAARPPASPRSYIPSGPGANSGGVSRIPSLASQGAAATQGSVSLLPAKTTTTSRSLDDGGMRRLGLCDEPPSSSPPPALASLQASPAVGGALAGAAGGGGGGGALAAGDAAWEEGLEGIHFSPGATQEDTRCFGQPGEHAQLSAAAASAASAEGGVYGRGGGGSASYAPPPSLPRIATSERRLPPQRAATRAGGSGGGGASPFATAAHASPSRLIDGEAEPGPEAEAGEAGIEPDARRSSCVGMAVTSPTAPDGARMESAWSSEPAAAAAASPPRPAAAAPASAAATAARSPFADMPAEPQLDGWWEDHHQDD</sequence>
<dbReference type="InterPro" id="IPR017441">
    <property type="entry name" value="Protein_kinase_ATP_BS"/>
</dbReference>
<dbReference type="EMBL" id="BRXU01000002">
    <property type="protein sequence ID" value="GLC49224.1"/>
    <property type="molecule type" value="Genomic_DNA"/>
</dbReference>
<feature type="compositionally biased region" description="Low complexity" evidence="3">
    <location>
        <begin position="1921"/>
        <end position="1934"/>
    </location>
</feature>
<organism evidence="5 8">
    <name type="scientific">Pleodorina starrii</name>
    <dbReference type="NCBI Taxonomy" id="330485"/>
    <lineage>
        <taxon>Eukaryota</taxon>
        <taxon>Viridiplantae</taxon>
        <taxon>Chlorophyta</taxon>
        <taxon>core chlorophytes</taxon>
        <taxon>Chlorophyceae</taxon>
        <taxon>CS clade</taxon>
        <taxon>Chlamydomonadales</taxon>
        <taxon>Volvocaceae</taxon>
        <taxon>Pleodorina</taxon>
    </lineage>
</organism>
<feature type="compositionally biased region" description="Polar residues" evidence="3">
    <location>
        <begin position="2047"/>
        <end position="2071"/>
    </location>
</feature>
<dbReference type="InterPro" id="IPR051681">
    <property type="entry name" value="Ser/Thr_Kinases-Pseudokinases"/>
</dbReference>
<feature type="compositionally biased region" description="Gly residues" evidence="3">
    <location>
        <begin position="850"/>
        <end position="859"/>
    </location>
</feature>
<feature type="region of interest" description="Disordered" evidence="3">
    <location>
        <begin position="1678"/>
        <end position="1711"/>
    </location>
</feature>
<dbReference type="InterPro" id="IPR001245">
    <property type="entry name" value="Ser-Thr/Tyr_kinase_cat_dom"/>
</dbReference>
<feature type="region of interest" description="Disordered" evidence="3">
    <location>
        <begin position="1869"/>
        <end position="1906"/>
    </location>
</feature>
<feature type="compositionally biased region" description="Low complexity" evidence="3">
    <location>
        <begin position="621"/>
        <end position="644"/>
    </location>
</feature>